<evidence type="ECO:0000313" key="2">
    <source>
        <dbReference type="Proteomes" id="UP000716291"/>
    </source>
</evidence>
<gene>
    <name evidence="1" type="ORF">G6F64_015216</name>
</gene>
<organism evidence="1 2">
    <name type="scientific">Rhizopus oryzae</name>
    <name type="common">Mucormycosis agent</name>
    <name type="synonym">Rhizopus arrhizus var. delemar</name>
    <dbReference type="NCBI Taxonomy" id="64495"/>
    <lineage>
        <taxon>Eukaryota</taxon>
        <taxon>Fungi</taxon>
        <taxon>Fungi incertae sedis</taxon>
        <taxon>Mucoromycota</taxon>
        <taxon>Mucoromycotina</taxon>
        <taxon>Mucoromycetes</taxon>
        <taxon>Mucorales</taxon>
        <taxon>Mucorineae</taxon>
        <taxon>Rhizopodaceae</taxon>
        <taxon>Rhizopus</taxon>
    </lineage>
</organism>
<keyword evidence="2" id="KW-1185">Reference proteome</keyword>
<reference evidence="1" key="1">
    <citation type="journal article" date="2020" name="Microb. Genom.">
        <title>Genetic diversity of clinical and environmental Mucorales isolates obtained from an investigation of mucormycosis cases among solid organ transplant recipients.</title>
        <authorList>
            <person name="Nguyen M.H."/>
            <person name="Kaul D."/>
            <person name="Muto C."/>
            <person name="Cheng S.J."/>
            <person name="Richter R.A."/>
            <person name="Bruno V.M."/>
            <person name="Liu G."/>
            <person name="Beyhan S."/>
            <person name="Sundermann A.J."/>
            <person name="Mounaud S."/>
            <person name="Pasculle A.W."/>
            <person name="Nierman W.C."/>
            <person name="Driscoll E."/>
            <person name="Cumbie R."/>
            <person name="Clancy C.J."/>
            <person name="Dupont C.L."/>
        </authorList>
    </citation>
    <scope>NUCLEOTIDE SEQUENCE</scope>
    <source>
        <strain evidence="1">GL11</strain>
    </source>
</reference>
<dbReference type="Proteomes" id="UP000716291">
    <property type="component" value="Unassembled WGS sequence"/>
</dbReference>
<comment type="caution">
    <text evidence="1">The sequence shown here is derived from an EMBL/GenBank/DDBJ whole genome shotgun (WGS) entry which is preliminary data.</text>
</comment>
<protein>
    <submittedName>
        <fullName evidence="1">Uncharacterized protein</fullName>
    </submittedName>
</protein>
<name>A0A9P6WRZ3_RHIOR</name>
<evidence type="ECO:0000313" key="1">
    <source>
        <dbReference type="EMBL" id="KAG1274057.1"/>
    </source>
</evidence>
<accession>A0A9P6WRZ3</accession>
<dbReference type="EMBL" id="JAANQT010011876">
    <property type="protein sequence ID" value="KAG1274057.1"/>
    <property type="molecule type" value="Genomic_DNA"/>
</dbReference>
<proteinExistence type="predicted"/>
<dbReference type="AlphaFoldDB" id="A0A9P6WRZ3"/>
<sequence>MKQAIDAQHGGAQFRQAVDAPCPGLAARQQHLVRLRSDQEQRELRGEEAVRPRVCHADTGCDKHRAQCQRGRQQRYQPAGGVQHEGGHQIEAHLHAQRPRLRHQQPLIQGHLAMREAAREDQG</sequence>